<dbReference type="InterPro" id="IPR012341">
    <property type="entry name" value="6hp_glycosidase-like_sf"/>
</dbReference>
<gene>
    <name evidence="5" type="ORF">LKD48_05730</name>
</gene>
<dbReference type="GO" id="GO:0000272">
    <property type="term" value="P:polysaccharide catabolic process"/>
    <property type="evidence" value="ECO:0007669"/>
    <property type="project" value="TreeGrafter"/>
</dbReference>
<dbReference type="Gene3D" id="1.50.10.10">
    <property type="match status" value="1"/>
</dbReference>
<dbReference type="InterPro" id="IPR052369">
    <property type="entry name" value="UG_Glycosaminoglycan_Hydrolase"/>
</dbReference>
<accession>A0AAE3E2V3</accession>
<dbReference type="InterPro" id="IPR008928">
    <property type="entry name" value="6-hairpin_glycosidase_sf"/>
</dbReference>
<feature type="active site" description="Proton donor" evidence="3">
    <location>
        <position position="155"/>
    </location>
</feature>
<name>A0AAE3E2V3_9FIRM</name>
<dbReference type="PANTHER" id="PTHR36845:SF1">
    <property type="entry name" value="HYDROLASE, PUTATIVE (AFU_ORTHOLOGUE AFUA_7G05090)-RELATED"/>
    <property type="match status" value="1"/>
</dbReference>
<dbReference type="RefSeq" id="WP_066560251.1">
    <property type="nucleotide sequence ID" value="NZ_JAJEQN010000010.1"/>
</dbReference>
<dbReference type="InterPro" id="IPR010905">
    <property type="entry name" value="Glyco_hydro_88"/>
</dbReference>
<dbReference type="GO" id="GO:0052757">
    <property type="term" value="F:chondroitin hydrolase activity"/>
    <property type="evidence" value="ECO:0007669"/>
    <property type="project" value="TreeGrafter"/>
</dbReference>
<feature type="binding site" evidence="4">
    <location>
        <position position="155"/>
    </location>
    <ligand>
        <name>substrate</name>
    </ligand>
</feature>
<dbReference type="EMBL" id="JAJEQN010000010">
    <property type="protein sequence ID" value="MCC2221148.1"/>
    <property type="molecule type" value="Genomic_DNA"/>
</dbReference>
<dbReference type="AlphaFoldDB" id="A0AAE3E2V3"/>
<comment type="similarity">
    <text evidence="2">Belongs to the glycosyl hydrolase 88 family.</text>
</comment>
<evidence type="ECO:0000256" key="2">
    <source>
        <dbReference type="ARBA" id="ARBA00038358"/>
    </source>
</evidence>
<dbReference type="PANTHER" id="PTHR36845">
    <property type="entry name" value="HYDROLASE, PUTATIVE (AFU_ORTHOLOGUE AFUA_7G05090)-RELATED"/>
    <property type="match status" value="1"/>
</dbReference>
<comment type="caution">
    <text evidence="5">The sequence shown here is derived from an EMBL/GenBank/DDBJ whole genome shotgun (WGS) entry which is preliminary data.</text>
</comment>
<evidence type="ECO:0000256" key="3">
    <source>
        <dbReference type="PIRSR" id="PIRSR610905-1"/>
    </source>
</evidence>
<feature type="binding site" evidence="4">
    <location>
        <position position="227"/>
    </location>
    <ligand>
        <name>substrate</name>
    </ligand>
</feature>
<feature type="binding site" evidence="4">
    <location>
        <position position="231"/>
    </location>
    <ligand>
        <name>substrate</name>
    </ligand>
</feature>
<feature type="binding site" evidence="4">
    <location>
        <position position="94"/>
    </location>
    <ligand>
        <name>substrate</name>
    </ligand>
</feature>
<evidence type="ECO:0000313" key="5">
    <source>
        <dbReference type="EMBL" id="MCC2221148.1"/>
    </source>
</evidence>
<dbReference type="SUPFAM" id="SSF48208">
    <property type="entry name" value="Six-hairpin glycosidases"/>
    <property type="match status" value="1"/>
</dbReference>
<organism evidence="5 6">
    <name type="scientific">Anthropogastromicrobium aceti</name>
    <dbReference type="NCBI Taxonomy" id="2981768"/>
    <lineage>
        <taxon>Bacteria</taxon>
        <taxon>Bacillati</taxon>
        <taxon>Bacillota</taxon>
        <taxon>Clostridia</taxon>
        <taxon>Lachnospirales</taxon>
        <taxon>Lachnospiraceae</taxon>
        <taxon>Anthropogastromicrobium</taxon>
    </lineage>
</organism>
<reference evidence="5 6" key="1">
    <citation type="submission" date="2021-10" db="EMBL/GenBank/DDBJ databases">
        <title>Anaerobic single-cell dispensing facilitates the cultivation of human gut bacteria.</title>
        <authorList>
            <person name="Afrizal A."/>
        </authorList>
    </citation>
    <scope>NUCLEOTIDE SEQUENCE [LARGE SCALE GENOMIC DNA]</scope>
    <source>
        <strain evidence="5 6">CLA-AA-H224</strain>
    </source>
</reference>
<evidence type="ECO:0000256" key="1">
    <source>
        <dbReference type="ARBA" id="ARBA00022801"/>
    </source>
</evidence>
<sequence length="373" mass="42771">MDYQKWAQEVAQKIKIKELEVAKRNRGKIPYTAENGAWNDCSGEKIGWWTNGFWGGMMWQLYKATGEEIYRENAEETEEKLDAALNNYWVMDHDSGFRWLPTSVAKYRLTGDKKSENRALMAASNLAGRFNPAGNFIVAWNGNVDPRRNGWAIIDCTMNLPLLYWAYDQTGDPRYYHIATKHADTAIKAFIREDGSARHIVEFDPVTGDINRSYGGQGYAKGSSWTRGQSWALYGFTLSFLHTKKERYLDTAEKVADYFISCIPESGLIPVDFRQPSDCSWEDDIAASVAACGLIELSKVAKEWKKKTYLDAAVRMLKALDEKSCSYDIKTDYLLERCTAAYGDEKHNFPIVYGDYYYIEAIWKLTGEELFIW</sequence>
<keyword evidence="1 5" id="KW-0378">Hydrolase</keyword>
<proteinExistence type="inferred from homology"/>
<evidence type="ECO:0000256" key="4">
    <source>
        <dbReference type="PIRSR" id="PIRSR610905-2"/>
    </source>
</evidence>
<keyword evidence="6" id="KW-1185">Reference proteome</keyword>
<dbReference type="Proteomes" id="UP001198200">
    <property type="component" value="Unassembled WGS sequence"/>
</dbReference>
<protein>
    <submittedName>
        <fullName evidence="5">Glycoside hydrolase family 88 protein</fullName>
    </submittedName>
</protein>
<evidence type="ECO:0000313" key="6">
    <source>
        <dbReference type="Proteomes" id="UP001198200"/>
    </source>
</evidence>
<dbReference type="Pfam" id="PF07470">
    <property type="entry name" value="Glyco_hydro_88"/>
    <property type="match status" value="1"/>
</dbReference>
<feature type="active site" description="Nucleophile" evidence="3">
    <location>
        <position position="94"/>
    </location>
</feature>